<dbReference type="SUPFAM" id="SSF54495">
    <property type="entry name" value="UBC-like"/>
    <property type="match status" value="1"/>
</dbReference>
<dbReference type="Pfam" id="PF00179">
    <property type="entry name" value="UQ_con"/>
    <property type="match status" value="1"/>
</dbReference>
<reference evidence="2" key="3">
    <citation type="submission" date="2025-09" db="UniProtKB">
        <authorList>
            <consortium name="Ensembl"/>
        </authorList>
    </citation>
    <scope>IDENTIFICATION</scope>
</reference>
<feature type="domain" description="UBC core" evidence="1">
    <location>
        <begin position="10"/>
        <end position="65"/>
    </location>
</feature>
<organism evidence="2 3">
    <name type="scientific">Sarcophilus harrisii</name>
    <name type="common">Tasmanian devil</name>
    <name type="synonym">Sarcophilus laniarius</name>
    <dbReference type="NCBI Taxonomy" id="9305"/>
    <lineage>
        <taxon>Eukaryota</taxon>
        <taxon>Metazoa</taxon>
        <taxon>Chordata</taxon>
        <taxon>Craniata</taxon>
        <taxon>Vertebrata</taxon>
        <taxon>Euteleostomi</taxon>
        <taxon>Mammalia</taxon>
        <taxon>Metatheria</taxon>
        <taxon>Dasyuromorphia</taxon>
        <taxon>Dasyuridae</taxon>
        <taxon>Sarcophilus</taxon>
    </lineage>
</organism>
<proteinExistence type="predicted"/>
<dbReference type="Proteomes" id="UP000007648">
    <property type="component" value="Unassembled WGS sequence"/>
</dbReference>
<reference evidence="2 3" key="1">
    <citation type="journal article" date="2011" name="Proc. Natl. Acad. Sci. U.S.A.">
        <title>Genetic diversity and population structure of the endangered marsupial Sarcophilus harrisii (Tasmanian devil).</title>
        <authorList>
            <person name="Miller W."/>
            <person name="Hayes V.M."/>
            <person name="Ratan A."/>
            <person name="Petersen D.C."/>
            <person name="Wittekindt N.E."/>
            <person name="Miller J."/>
            <person name="Walenz B."/>
            <person name="Knight J."/>
            <person name="Qi J."/>
            <person name="Zhao F."/>
            <person name="Wang Q."/>
            <person name="Bedoya-Reina O.C."/>
            <person name="Katiyar N."/>
            <person name="Tomsho L.P."/>
            <person name="Kasson L.M."/>
            <person name="Hardie R.A."/>
            <person name="Woodbridge P."/>
            <person name="Tindall E.A."/>
            <person name="Bertelsen M.F."/>
            <person name="Dixon D."/>
            <person name="Pyecroft S."/>
            <person name="Helgen K.M."/>
            <person name="Lesk A.M."/>
            <person name="Pringle T.H."/>
            <person name="Patterson N."/>
            <person name="Zhang Y."/>
            <person name="Kreiss A."/>
            <person name="Woods G.M."/>
            <person name="Jones M.E."/>
            <person name="Schuster S.C."/>
        </authorList>
    </citation>
    <scope>NUCLEOTIDE SEQUENCE [LARGE SCALE GENOMIC DNA]</scope>
</reference>
<sequence>MFTHLPPRPLALKRIQKELDDLQREPPAQCSTGTVGDDLFHWQAIIMGPPDSGCQGGLWVSKFKL</sequence>
<dbReference type="Ensembl" id="ENSSHAT00000045196.1">
    <property type="protein sequence ID" value="ENSSHAP00000041812.1"/>
    <property type="gene ID" value="ENSSHAG00000025377.1"/>
</dbReference>
<dbReference type="InterPro" id="IPR000608">
    <property type="entry name" value="UBC"/>
</dbReference>
<accession>A0A7N4PS64</accession>
<dbReference type="AlphaFoldDB" id="A0A7N4PS64"/>
<keyword evidence="3" id="KW-1185">Reference proteome</keyword>
<dbReference type="Gene3D" id="3.10.110.10">
    <property type="entry name" value="Ubiquitin Conjugating Enzyme"/>
    <property type="match status" value="1"/>
</dbReference>
<evidence type="ECO:0000259" key="1">
    <source>
        <dbReference type="PROSITE" id="PS50127"/>
    </source>
</evidence>
<protein>
    <recommendedName>
        <fullName evidence="1">UBC core domain-containing protein</fullName>
    </recommendedName>
</protein>
<dbReference type="InParanoid" id="A0A7N4PS64"/>
<reference evidence="2" key="2">
    <citation type="submission" date="2025-08" db="UniProtKB">
        <authorList>
            <consortium name="Ensembl"/>
        </authorList>
    </citation>
    <scope>IDENTIFICATION</scope>
</reference>
<dbReference type="GeneTree" id="ENSGT00940000155109"/>
<evidence type="ECO:0000313" key="2">
    <source>
        <dbReference type="Ensembl" id="ENSSHAP00000041812.1"/>
    </source>
</evidence>
<name>A0A7N4PS64_SARHA</name>
<dbReference type="PROSITE" id="PS50127">
    <property type="entry name" value="UBC_2"/>
    <property type="match status" value="1"/>
</dbReference>
<evidence type="ECO:0000313" key="3">
    <source>
        <dbReference type="Proteomes" id="UP000007648"/>
    </source>
</evidence>
<dbReference type="InterPro" id="IPR016135">
    <property type="entry name" value="UBQ-conjugating_enzyme/RWD"/>
</dbReference>